<dbReference type="KEGG" id="vg:9925384"/>
<dbReference type="EMBL" id="KM982403">
    <property type="protein sequence ID" value="AKI81407.1"/>
    <property type="molecule type" value="Genomic_DNA"/>
</dbReference>
<reference evidence="7 11" key="1">
    <citation type="journal article" date="2011" name="Proc. Natl. Acad. Sci. U.S.A.">
        <title>Mimivirus shows dramatic genome reduction after intraamoebal culture.</title>
        <authorList>
            <person name="Boyer M."/>
            <person name="Azza S."/>
            <person name="Barrassi L."/>
            <person name="Klose T."/>
            <person name="Campocasso A."/>
            <person name="Pagnier I."/>
            <person name="Fournous G."/>
            <person name="Borg A."/>
            <person name="Robert C."/>
            <person name="Zhang X."/>
            <person name="Desnues C."/>
            <person name="Henrissat B."/>
            <person name="Rossmann M.G."/>
            <person name="La Scola B."/>
            <person name="Raoult D."/>
        </authorList>
    </citation>
    <scope>NUCLEOTIDE SEQUENCE [LARGE SCALE GENOMIC DNA]</scope>
    <source>
        <strain evidence="7">M4</strain>
    </source>
</reference>
<dbReference type="PANTHER" id="PTHR43392">
    <property type="entry name" value="AAA-TYPE ATPASE FAMILY PROTEIN / ANKYRIN REPEAT FAMILY PROTEIN"/>
    <property type="match status" value="1"/>
</dbReference>
<organismHost>
    <name type="scientific">Acanthamoeba polyphaga</name>
    <name type="common">Amoeba</name>
    <dbReference type="NCBI Taxonomy" id="5757"/>
</organismHost>
<evidence type="ECO:0000313" key="10">
    <source>
        <dbReference type="Proteomes" id="UP000201519"/>
    </source>
</evidence>
<feature type="region of interest" description="Disordered" evidence="4">
    <location>
        <begin position="1"/>
        <end position="37"/>
    </location>
</feature>
<evidence type="ECO:0000313" key="9">
    <source>
        <dbReference type="EMBL" id="AKI81407.1"/>
    </source>
</evidence>
<gene>
    <name evidence="6" type="primary">R730</name>
    <name evidence="7" type="ORF">MIMI_R730</name>
</gene>
<organism evidence="6 10">
    <name type="scientific">Acanthamoeba polyphaga mimivirus</name>
    <name type="common">APMV</name>
    <dbReference type="NCBI Taxonomy" id="212035"/>
    <lineage>
        <taxon>Viruses</taxon>
        <taxon>Varidnaviria</taxon>
        <taxon>Bamfordvirae</taxon>
        <taxon>Nucleocytoviricota</taxon>
        <taxon>Megaviricetes</taxon>
        <taxon>Imitervirales</taxon>
        <taxon>Mimiviridae</taxon>
        <taxon>Megamimivirinae</taxon>
        <taxon>Mimivirus</taxon>
        <taxon>Mimivirus bradfordmassiliense</taxon>
    </lineage>
</organism>
<evidence type="ECO:0000313" key="6">
    <source>
        <dbReference type="EMBL" id="ADO18814.1"/>
    </source>
</evidence>
<reference evidence="12 13" key="3">
    <citation type="submission" date="2014-10" db="EMBL/GenBank/DDBJ databases">
        <title>Pan-genome analysis of Brazilian lineage A amoebal mimiviruses.</title>
        <authorList>
            <person name="Assis F.L."/>
            <person name="Abrahao J.S."/>
            <person name="Kroon E.G."/>
            <person name="Dornas F.P."/>
            <person name="Andrade K.R."/>
            <person name="Borato P.V.M."/>
            <person name="Pilotto M.R."/>
            <person name="Benamar S."/>
            <person name="LaScola B."/>
            <person name="Colson P."/>
        </authorList>
    </citation>
    <scope>NUCLEOTIDE SEQUENCE [LARGE SCALE GENOMIC DNA]</scope>
    <source>
        <strain evidence="9 13">Amazonia</strain>
        <strain evidence="8 12">Oyster</strain>
    </source>
</reference>
<evidence type="ECO:0000313" key="8">
    <source>
        <dbReference type="EMBL" id="AKI79517.1"/>
    </source>
</evidence>
<evidence type="ECO:0000313" key="7">
    <source>
        <dbReference type="EMBL" id="AEJ34975.1"/>
    </source>
</evidence>
<dbReference type="GO" id="GO:0005524">
    <property type="term" value="F:ATP binding"/>
    <property type="evidence" value="ECO:0007669"/>
    <property type="project" value="UniProtKB-KW"/>
</dbReference>
<dbReference type="SMR" id="A0A0G2Y6Y0"/>
<proteinExistence type="inferred from homology"/>
<evidence type="ECO:0000256" key="3">
    <source>
        <dbReference type="ARBA" id="ARBA00022840"/>
    </source>
</evidence>
<dbReference type="Proteomes" id="UP000274448">
    <property type="component" value="Segment"/>
</dbReference>
<dbReference type="InterPro" id="IPR027417">
    <property type="entry name" value="P-loop_NTPase"/>
</dbReference>
<dbReference type="Pfam" id="PF00004">
    <property type="entry name" value="AAA"/>
    <property type="match status" value="1"/>
</dbReference>
<evidence type="ECO:0000256" key="4">
    <source>
        <dbReference type="SAM" id="MobiDB-lite"/>
    </source>
</evidence>
<dbReference type="OrthoDB" id="16526at10239"/>
<evidence type="ECO:0000313" key="11">
    <source>
        <dbReference type="Proteomes" id="UP000240552"/>
    </source>
</evidence>
<evidence type="ECO:0000256" key="2">
    <source>
        <dbReference type="ARBA" id="ARBA00022741"/>
    </source>
</evidence>
<accession>E3W012</accession>
<dbReference type="InterPro" id="IPR000641">
    <property type="entry name" value="CbxX/CfxQ"/>
</dbReference>
<dbReference type="SUPFAM" id="SSF52540">
    <property type="entry name" value="P-loop containing nucleoside triphosphate hydrolases"/>
    <property type="match status" value="1"/>
</dbReference>
<dbReference type="EMBL" id="JN036606">
    <property type="protein sequence ID" value="AEJ34975.1"/>
    <property type="molecule type" value="Genomic_DNA"/>
</dbReference>
<dbReference type="InterPro" id="IPR050773">
    <property type="entry name" value="CbxX/CfxQ_RuBisCO_ESX"/>
</dbReference>
<feature type="domain" description="ATPase AAA-type core" evidence="5">
    <location>
        <begin position="171"/>
        <end position="277"/>
    </location>
</feature>
<dbReference type="Proteomes" id="UP000201519">
    <property type="component" value="Segment"/>
</dbReference>
<dbReference type="Proteomes" id="UP000241474">
    <property type="component" value="Segment"/>
</dbReference>
<feature type="compositionally biased region" description="Low complexity" evidence="4">
    <location>
        <begin position="13"/>
        <end position="32"/>
    </location>
</feature>
<evidence type="ECO:0000256" key="1">
    <source>
        <dbReference type="ARBA" id="ARBA00010378"/>
    </source>
</evidence>
<evidence type="ECO:0000259" key="5">
    <source>
        <dbReference type="Pfam" id="PF00004"/>
    </source>
</evidence>
<dbReference type="PANTHER" id="PTHR43392:SF2">
    <property type="entry name" value="AAA-TYPE ATPASE FAMILY PROTEIN _ ANKYRIN REPEAT FAMILY PROTEIN"/>
    <property type="match status" value="1"/>
</dbReference>
<dbReference type="EMBL" id="HQ336222">
    <property type="protein sequence ID" value="ADO18814.1"/>
    <property type="molecule type" value="Genomic_DNA"/>
</dbReference>
<keyword evidence="2" id="KW-0547">Nucleotide-binding</keyword>
<dbReference type="RefSeq" id="YP_003987259.1">
    <property type="nucleotide sequence ID" value="NC_014649.1"/>
</dbReference>
<dbReference type="PRINTS" id="PR00819">
    <property type="entry name" value="CBXCFQXSUPER"/>
</dbReference>
<keyword evidence="10" id="KW-1185">Reference proteome</keyword>
<evidence type="ECO:0000313" key="13">
    <source>
        <dbReference type="Proteomes" id="UP000274448"/>
    </source>
</evidence>
<comment type="similarity">
    <text evidence="1">Belongs to the CbxX/CfxQ family.</text>
</comment>
<dbReference type="EMBL" id="KM982401">
    <property type="protein sequence ID" value="AKI79517.1"/>
    <property type="molecule type" value="Genomic_DNA"/>
</dbReference>
<dbReference type="Proteomes" id="UP000240552">
    <property type="component" value="Segment"/>
</dbReference>
<protein>
    <submittedName>
        <fullName evidence="6 8">Putative cfxQ-like protein</fullName>
    </submittedName>
    <submittedName>
        <fullName evidence="7">Uncharacterized protein R730</fullName>
    </submittedName>
</protein>
<dbReference type="GeneID" id="9925384"/>
<name>A0A0G2Y6Y0_MIMIV</name>
<reference evidence="6 10" key="2">
    <citation type="journal article" date="2011" name="Virol. J.">
        <title>Breaking the 1000-gene barrier for Mimivirus using ultra-deep genome and transcriptome sequencing.</title>
        <authorList>
            <person name="Legendre M."/>
            <person name="Santini S."/>
            <person name="Rico A."/>
            <person name="Abergel C."/>
            <person name="Claverie J.M."/>
        </authorList>
    </citation>
    <scope>NUCLEOTIDE SEQUENCE [LARGE SCALE GENOMIC DNA]</scope>
</reference>
<dbReference type="InterPro" id="IPR003959">
    <property type="entry name" value="ATPase_AAA_core"/>
</dbReference>
<dbReference type="Gene3D" id="1.10.8.60">
    <property type="match status" value="1"/>
</dbReference>
<dbReference type="Gene3D" id="3.40.50.300">
    <property type="entry name" value="P-loop containing nucleotide triphosphate hydrolases"/>
    <property type="match status" value="1"/>
</dbReference>
<keyword evidence="3" id="KW-0067">ATP-binding</keyword>
<evidence type="ECO:0000313" key="12">
    <source>
        <dbReference type="Proteomes" id="UP000241474"/>
    </source>
</evidence>
<sequence length="406" mass="46782">MKRSHDSITRSINSDNDSETNMNSDNNNNNKPNQRKKINLNKKPSIFFIFDDLTDYETENKETTTIPPICHGIHCDHDPNSCIVPIIPDKFNNMTRLNLDNLIELGELFHCKLQKNFRNIPLERLAILRESLLKLNKTIGMNSIKESICEQLIYFLMDLEPNPQEMLHTVIQGPPGVGKSYVIDILAEIYLKMGYLSNGKINKVKLDELKGKYIGHSAPLTQKAIDNSIGGVLVLDEVYAIGNSDHLDSFSKEVIDTINRNLTEKAGKFVCIIAGYGEQIDKCFFAHNEGLRSRFRFRFSIDSYTPEELFEIFKLKVENDKWKLSESEINLITDFFRFNRDKFPYFGRDIETLLFHTKVAHSNRIVYNDNSGLNKTINLLDIKQGFAKFSLNNKETSNNDFNLMYL</sequence>
<accession>A0A0G2Y6Y0</accession>
<dbReference type="GO" id="GO:0016887">
    <property type="term" value="F:ATP hydrolysis activity"/>
    <property type="evidence" value="ECO:0007669"/>
    <property type="project" value="InterPro"/>
</dbReference>